<name>A0A9P5Z519_9AGAR</name>
<dbReference type="AlphaFoldDB" id="A0A9P5Z519"/>
<protein>
    <submittedName>
        <fullName evidence="1">Uncharacterized protein</fullName>
    </submittedName>
</protein>
<sequence>MPLLANNESTCPGALMPFYLCREPRGRLALPIDMTVVDEHICLVHQTNTINHSIDIRVWVSQRLGYDRSTGGMDCACYIALEGVYDTFVGTKHTYLGLRVRFPTSAPAPRSPETKTVVLHIRTAVCKKGKYTELRMQALCVVGRSSIERG</sequence>
<dbReference type="EMBL" id="MU155181">
    <property type="protein sequence ID" value="KAF9481249.1"/>
    <property type="molecule type" value="Genomic_DNA"/>
</dbReference>
<accession>A0A9P5Z519</accession>
<comment type="caution">
    <text evidence="1">The sequence shown here is derived from an EMBL/GenBank/DDBJ whole genome shotgun (WGS) entry which is preliminary data.</text>
</comment>
<dbReference type="Proteomes" id="UP000807469">
    <property type="component" value="Unassembled WGS sequence"/>
</dbReference>
<reference evidence="1" key="1">
    <citation type="submission" date="2020-11" db="EMBL/GenBank/DDBJ databases">
        <authorList>
            <consortium name="DOE Joint Genome Institute"/>
            <person name="Ahrendt S."/>
            <person name="Riley R."/>
            <person name="Andreopoulos W."/>
            <person name="Labutti K."/>
            <person name="Pangilinan J."/>
            <person name="Ruiz-Duenas F.J."/>
            <person name="Barrasa J.M."/>
            <person name="Sanchez-Garcia M."/>
            <person name="Camarero S."/>
            <person name="Miyauchi S."/>
            <person name="Serrano A."/>
            <person name="Linde D."/>
            <person name="Babiker R."/>
            <person name="Drula E."/>
            <person name="Ayuso-Fernandez I."/>
            <person name="Pacheco R."/>
            <person name="Padilla G."/>
            <person name="Ferreira P."/>
            <person name="Barriuso J."/>
            <person name="Kellner H."/>
            <person name="Castanera R."/>
            <person name="Alfaro M."/>
            <person name="Ramirez L."/>
            <person name="Pisabarro A.G."/>
            <person name="Kuo A."/>
            <person name="Tritt A."/>
            <person name="Lipzen A."/>
            <person name="He G."/>
            <person name="Yan M."/>
            <person name="Ng V."/>
            <person name="Cullen D."/>
            <person name="Martin F."/>
            <person name="Rosso M.-N."/>
            <person name="Henrissat B."/>
            <person name="Hibbett D."/>
            <person name="Martinez A.T."/>
            <person name="Grigoriev I.V."/>
        </authorList>
    </citation>
    <scope>NUCLEOTIDE SEQUENCE</scope>
    <source>
        <strain evidence="1">CIRM-BRFM 674</strain>
    </source>
</reference>
<gene>
    <name evidence="1" type="ORF">BDN70DRAFT_876565</name>
</gene>
<keyword evidence="2" id="KW-1185">Reference proteome</keyword>
<proteinExistence type="predicted"/>
<organism evidence="1 2">
    <name type="scientific">Pholiota conissans</name>
    <dbReference type="NCBI Taxonomy" id="109636"/>
    <lineage>
        <taxon>Eukaryota</taxon>
        <taxon>Fungi</taxon>
        <taxon>Dikarya</taxon>
        <taxon>Basidiomycota</taxon>
        <taxon>Agaricomycotina</taxon>
        <taxon>Agaricomycetes</taxon>
        <taxon>Agaricomycetidae</taxon>
        <taxon>Agaricales</taxon>
        <taxon>Agaricineae</taxon>
        <taxon>Strophariaceae</taxon>
        <taxon>Pholiota</taxon>
    </lineage>
</organism>
<evidence type="ECO:0000313" key="2">
    <source>
        <dbReference type="Proteomes" id="UP000807469"/>
    </source>
</evidence>
<evidence type="ECO:0000313" key="1">
    <source>
        <dbReference type="EMBL" id="KAF9481249.1"/>
    </source>
</evidence>